<dbReference type="InterPro" id="IPR000719">
    <property type="entry name" value="Prot_kinase_dom"/>
</dbReference>
<evidence type="ECO:0000256" key="4">
    <source>
        <dbReference type="ARBA" id="ARBA00022840"/>
    </source>
</evidence>
<evidence type="ECO:0000256" key="3">
    <source>
        <dbReference type="ARBA" id="ARBA00022777"/>
    </source>
</evidence>
<organism evidence="7 8">
    <name type="scientific">Seiridium unicorne</name>
    <dbReference type="NCBI Taxonomy" id="138068"/>
    <lineage>
        <taxon>Eukaryota</taxon>
        <taxon>Fungi</taxon>
        <taxon>Dikarya</taxon>
        <taxon>Ascomycota</taxon>
        <taxon>Pezizomycotina</taxon>
        <taxon>Sordariomycetes</taxon>
        <taxon>Xylariomycetidae</taxon>
        <taxon>Amphisphaeriales</taxon>
        <taxon>Sporocadaceae</taxon>
        <taxon>Seiridium</taxon>
    </lineage>
</organism>
<reference evidence="7 8" key="1">
    <citation type="journal article" date="2024" name="J. Plant Pathol.">
        <title>Sequence and assembly of the genome of Seiridium unicorne, isolate CBS 538.82, causal agent of cypress canker disease.</title>
        <authorList>
            <person name="Scali E."/>
            <person name="Rocca G.D."/>
            <person name="Danti R."/>
            <person name="Garbelotto M."/>
            <person name="Barberini S."/>
            <person name="Baroncelli R."/>
            <person name="Emiliani G."/>
        </authorList>
    </citation>
    <scope>NUCLEOTIDE SEQUENCE [LARGE SCALE GENOMIC DNA]</scope>
    <source>
        <strain evidence="7 8">BM-138-508</strain>
    </source>
</reference>
<evidence type="ECO:0000313" key="8">
    <source>
        <dbReference type="Proteomes" id="UP001408356"/>
    </source>
</evidence>
<dbReference type="InterPro" id="IPR050339">
    <property type="entry name" value="CC_SR_Kinase"/>
</dbReference>
<keyword evidence="4" id="KW-0067">ATP-binding</keyword>
<evidence type="ECO:0000259" key="6">
    <source>
        <dbReference type="PROSITE" id="PS50011"/>
    </source>
</evidence>
<comment type="caution">
    <text evidence="7">The sequence shown here is derived from an EMBL/GenBank/DDBJ whole genome shotgun (WGS) entry which is preliminary data.</text>
</comment>
<keyword evidence="8" id="KW-1185">Reference proteome</keyword>
<keyword evidence="3" id="KW-0418">Kinase</keyword>
<dbReference type="PROSITE" id="PS50011">
    <property type="entry name" value="PROTEIN_KINASE_DOM"/>
    <property type="match status" value="1"/>
</dbReference>
<dbReference type="Pfam" id="PF00069">
    <property type="entry name" value="Pkinase"/>
    <property type="match status" value="1"/>
</dbReference>
<proteinExistence type="inferred from homology"/>
<gene>
    <name evidence="7" type="ORF">SUNI508_14041</name>
</gene>
<protein>
    <recommendedName>
        <fullName evidence="6">Protein kinase domain-containing protein</fullName>
    </recommendedName>
</protein>
<name>A0ABR2V8J4_9PEZI</name>
<keyword evidence="1" id="KW-0808">Transferase</keyword>
<evidence type="ECO:0000256" key="2">
    <source>
        <dbReference type="ARBA" id="ARBA00022741"/>
    </source>
</evidence>
<dbReference type="EMBL" id="JARVKF010000080">
    <property type="protein sequence ID" value="KAK9423245.1"/>
    <property type="molecule type" value="Genomic_DNA"/>
</dbReference>
<accession>A0ABR2V8J4</accession>
<dbReference type="Gene3D" id="1.10.510.10">
    <property type="entry name" value="Transferase(Phosphotransferase) domain 1"/>
    <property type="match status" value="1"/>
</dbReference>
<feature type="domain" description="Protein kinase" evidence="6">
    <location>
        <begin position="229"/>
        <end position="517"/>
    </location>
</feature>
<evidence type="ECO:0000313" key="7">
    <source>
        <dbReference type="EMBL" id="KAK9423245.1"/>
    </source>
</evidence>
<dbReference type="CDD" id="cd00180">
    <property type="entry name" value="PKc"/>
    <property type="match status" value="1"/>
</dbReference>
<dbReference type="InterPro" id="IPR008271">
    <property type="entry name" value="Ser/Thr_kinase_AS"/>
</dbReference>
<dbReference type="PANTHER" id="PTHR11042">
    <property type="entry name" value="EUKARYOTIC TRANSLATION INITIATION FACTOR 2-ALPHA KINASE EIF2-ALPHA KINASE -RELATED"/>
    <property type="match status" value="1"/>
</dbReference>
<evidence type="ECO:0000256" key="5">
    <source>
        <dbReference type="ARBA" id="ARBA00037982"/>
    </source>
</evidence>
<sequence length="523" mass="59524">MSGSTSRTWRNLLEEKHAAFRDHGYQLSPAITSESSFRSHFEELCKRVYERRYTRLLFKLQYGTIEAFASAVDATLDHEPLLSLGALVAGGAFAVIQCACNARIELWKVVEALGQLNSTLPPLGADITRFPHDQTVQNPLQDIFRAYMDALLGMVVSFSHCPIDADPMPIFKMYLDESATKFEMGRTTFVRMLEVAIRGPAREPSMSLSNFSESFLNTQKNPYDTQARFIPKRKLGWGSFGRVDEVEEVSTREVYARKQISLPTYSSSGTGHEVEIRNEVRTMQKLTHQHIVTVLFWLKEQDCCSIFMKPAADYDLRFFLEGCIQNGYPESDVEKVLPWFGCLLDALAFAHKQKIMHRDIKPSNILIKDDQVFLADFGLAKDFTFKETSQTNNISLCGTPVYRAPEVSPECPRGRAADIFSLGCVFSEMLTVYDGLSLDAYQEYREAPENDSGVFAFRANLPRVEEWLSKLRRVNPSNLQDFLVFQISSMLAQDPDHRPSAPDAMRSFLAYKRHDILFCDLHR</sequence>
<dbReference type="SUPFAM" id="SSF56112">
    <property type="entry name" value="Protein kinase-like (PK-like)"/>
    <property type="match status" value="1"/>
</dbReference>
<dbReference type="Gene3D" id="3.30.200.20">
    <property type="entry name" value="Phosphorylase Kinase, domain 1"/>
    <property type="match status" value="1"/>
</dbReference>
<dbReference type="PROSITE" id="PS00108">
    <property type="entry name" value="PROTEIN_KINASE_ST"/>
    <property type="match status" value="1"/>
</dbReference>
<dbReference type="Proteomes" id="UP001408356">
    <property type="component" value="Unassembled WGS sequence"/>
</dbReference>
<dbReference type="SMART" id="SM00220">
    <property type="entry name" value="S_TKc"/>
    <property type="match status" value="1"/>
</dbReference>
<keyword evidence="2" id="KW-0547">Nucleotide-binding</keyword>
<evidence type="ECO:0000256" key="1">
    <source>
        <dbReference type="ARBA" id="ARBA00022679"/>
    </source>
</evidence>
<dbReference type="InterPro" id="IPR011009">
    <property type="entry name" value="Kinase-like_dom_sf"/>
</dbReference>
<comment type="similarity">
    <text evidence="5">Belongs to the protein kinase superfamily. Ser/Thr protein kinase family. GCN2 subfamily.</text>
</comment>